<accession>A0A6A4VT67</accession>
<name>A0A6A4VT67_AMPAM</name>
<sequence>MRLVSKDPAWIKAAVPGVCNVRVETCLPVDGLAIAGWEQRYATELPADLRAFYLATDGLRIAWDYRVPAGDRFEVGRAELRPLAQLSRLGGLRPGSDEPLAQVDAAGAEPSPGGGTPCPRLSSRWLVLELERCGEHGSVCLAHCRPEPGGPPPAPAAVWLLDRSCRWHRLTDTFSDYFRMLLAHLALPQWQWKFTPYGLGHMAKTWMTLIAPHLLPSSGWSVSDSFRTLPPNRVDAALFRSRSKNKKEKEDKVDAESTEGKQ</sequence>
<feature type="region of interest" description="Disordered" evidence="1">
    <location>
        <begin position="237"/>
        <end position="262"/>
    </location>
</feature>
<keyword evidence="5" id="KW-1185">Reference proteome</keyword>
<evidence type="ECO:0000313" key="4">
    <source>
        <dbReference type="EMBL" id="KAF0297445.1"/>
    </source>
</evidence>
<evidence type="ECO:0000256" key="1">
    <source>
        <dbReference type="SAM" id="MobiDB-lite"/>
    </source>
</evidence>
<dbReference type="InterPro" id="IPR039231">
    <property type="entry name" value="TPGS2"/>
</dbReference>
<organism evidence="3 5">
    <name type="scientific">Amphibalanus amphitrite</name>
    <name type="common">Striped barnacle</name>
    <name type="synonym">Balanus amphitrite</name>
    <dbReference type="NCBI Taxonomy" id="1232801"/>
    <lineage>
        <taxon>Eukaryota</taxon>
        <taxon>Metazoa</taxon>
        <taxon>Ecdysozoa</taxon>
        <taxon>Arthropoda</taxon>
        <taxon>Crustacea</taxon>
        <taxon>Multicrustacea</taxon>
        <taxon>Cirripedia</taxon>
        <taxon>Thoracica</taxon>
        <taxon>Thoracicalcarea</taxon>
        <taxon>Balanomorpha</taxon>
        <taxon>Balanoidea</taxon>
        <taxon>Balanidae</taxon>
        <taxon>Amphibalaninae</taxon>
        <taxon>Amphibalanus</taxon>
    </lineage>
</organism>
<dbReference type="Proteomes" id="UP000440578">
    <property type="component" value="Unassembled WGS sequence"/>
</dbReference>
<feature type="domain" description="Knr4/Smi1-like" evidence="2">
    <location>
        <begin position="28"/>
        <end position="180"/>
    </location>
</feature>
<dbReference type="PANTHER" id="PTHR31854:SF2">
    <property type="entry name" value="TUBULIN POLYGLUTAMYLASE COMPLEX SUBUNIT 2"/>
    <property type="match status" value="1"/>
</dbReference>
<evidence type="ECO:0000259" key="2">
    <source>
        <dbReference type="SMART" id="SM00860"/>
    </source>
</evidence>
<feature type="compositionally biased region" description="Basic and acidic residues" evidence="1">
    <location>
        <begin position="247"/>
        <end position="262"/>
    </location>
</feature>
<feature type="region of interest" description="Disordered" evidence="1">
    <location>
        <begin position="90"/>
        <end position="117"/>
    </location>
</feature>
<reference evidence="3 5" key="1">
    <citation type="submission" date="2019-07" db="EMBL/GenBank/DDBJ databases">
        <title>Draft genome assembly of a fouling barnacle, Amphibalanus amphitrite (Darwin, 1854): The first reference genome for Thecostraca.</title>
        <authorList>
            <person name="Kim W."/>
        </authorList>
    </citation>
    <scope>NUCLEOTIDE SEQUENCE [LARGE SCALE GENOMIC DNA]</scope>
    <source>
        <strain evidence="3">SNU_AA5</strain>
        <tissue evidence="3">Soma without cirri and trophi</tissue>
    </source>
</reference>
<protein>
    <submittedName>
        <fullName evidence="3">Tubulin polyglutamylase complex subunit 2</fullName>
    </submittedName>
</protein>
<evidence type="ECO:0000313" key="5">
    <source>
        <dbReference type="Proteomes" id="UP000440578"/>
    </source>
</evidence>
<gene>
    <name evidence="3" type="primary">Tpgs2_0</name>
    <name evidence="4" type="synonym">Tpgs2_1</name>
    <name evidence="4" type="ORF">FJT64_005149</name>
    <name evidence="3" type="ORF">FJT64_006394</name>
</gene>
<dbReference type="EMBL" id="VIIS01001490">
    <property type="protein sequence ID" value="KAF0297445.1"/>
    <property type="molecule type" value="Genomic_DNA"/>
</dbReference>
<dbReference type="EMBL" id="VIIS01001580">
    <property type="protein sequence ID" value="KAF0296149.1"/>
    <property type="molecule type" value="Genomic_DNA"/>
</dbReference>
<dbReference type="SMART" id="SM00860">
    <property type="entry name" value="SMI1_KNR4"/>
    <property type="match status" value="1"/>
</dbReference>
<comment type="caution">
    <text evidence="3">The sequence shown here is derived from an EMBL/GenBank/DDBJ whole genome shotgun (WGS) entry which is preliminary data.</text>
</comment>
<dbReference type="PANTHER" id="PTHR31854">
    <property type="entry name" value="TUBULIN POLYGLUTAMYLASE COMPLEX SUBUNIT 2"/>
    <property type="match status" value="1"/>
</dbReference>
<evidence type="ECO:0000313" key="3">
    <source>
        <dbReference type="EMBL" id="KAF0296149.1"/>
    </source>
</evidence>
<dbReference type="InterPro" id="IPR018958">
    <property type="entry name" value="Knr4/Smi1-like_dom"/>
</dbReference>
<proteinExistence type="predicted"/>
<dbReference type="AlphaFoldDB" id="A0A6A4VT67"/>
<dbReference type="OrthoDB" id="10249691at2759"/>